<dbReference type="Proteomes" id="UP000256977">
    <property type="component" value="Unassembled WGS sequence"/>
</dbReference>
<proteinExistence type="predicted"/>
<comment type="caution">
    <text evidence="2">The sequence shown here is derived from an EMBL/GenBank/DDBJ whole genome shotgun (WGS) entry which is preliminary data.</text>
</comment>
<feature type="signal peptide" evidence="1">
    <location>
        <begin position="1"/>
        <end position="27"/>
    </location>
</feature>
<feature type="chain" id="PRO_5038798230" description="Colicin import membrane protein" evidence="1">
    <location>
        <begin position="28"/>
        <end position="273"/>
    </location>
</feature>
<name>A0A3D9I180_9BACL</name>
<reference evidence="2 3" key="1">
    <citation type="submission" date="2018-07" db="EMBL/GenBank/DDBJ databases">
        <title>Genomic Encyclopedia of Type Strains, Phase III (KMG-III): the genomes of soil and plant-associated and newly described type strains.</title>
        <authorList>
            <person name="Whitman W."/>
        </authorList>
    </citation>
    <scope>NUCLEOTIDE SEQUENCE [LARGE SCALE GENOMIC DNA]</scope>
    <source>
        <strain evidence="2 3">CECT 7287</strain>
    </source>
</reference>
<dbReference type="AlphaFoldDB" id="A0A3D9I180"/>
<sequence length="273" mass="29609">MSLTVPFRLVPLALLLIVLIAVMPANADAASIQLTASLKASLDKTAASADTKTAAKLQTLYVDLGAQLKADKDTAASIKTLQYRNEEAVILIRKQIREIDAAKVSRLSNDVQQVKARYKPLFDSYAALNKQLATARSLKNKTLTGVLSFQADAMKIAVQLARSDIKAKETAYKTAKTAASARIKAARDSLAAIDPFKVQIKAHRSSLSQMRASQSPVWSNFKYALKKYDANGAHNTLASLVASAKQIAAQQQKIYTLEAKISDVVAATRSRYL</sequence>
<evidence type="ECO:0000256" key="1">
    <source>
        <dbReference type="SAM" id="SignalP"/>
    </source>
</evidence>
<accession>A0A3D9I180</accession>
<protein>
    <recommendedName>
        <fullName evidence="4">Colicin import membrane protein</fullName>
    </recommendedName>
</protein>
<dbReference type="OrthoDB" id="2679013at2"/>
<dbReference type="EMBL" id="QRDZ01000046">
    <property type="protein sequence ID" value="RED54906.1"/>
    <property type="molecule type" value="Genomic_DNA"/>
</dbReference>
<keyword evidence="3" id="KW-1185">Reference proteome</keyword>
<dbReference type="RefSeq" id="WP_116065385.1">
    <property type="nucleotide sequence ID" value="NZ_QRDZ01000046.1"/>
</dbReference>
<evidence type="ECO:0008006" key="4">
    <source>
        <dbReference type="Google" id="ProtNLM"/>
    </source>
</evidence>
<evidence type="ECO:0000313" key="3">
    <source>
        <dbReference type="Proteomes" id="UP000256977"/>
    </source>
</evidence>
<organism evidence="2 3">
    <name type="scientific">Cohnella phaseoli</name>
    <dbReference type="NCBI Taxonomy" id="456490"/>
    <lineage>
        <taxon>Bacteria</taxon>
        <taxon>Bacillati</taxon>
        <taxon>Bacillota</taxon>
        <taxon>Bacilli</taxon>
        <taxon>Bacillales</taxon>
        <taxon>Paenibacillaceae</taxon>
        <taxon>Cohnella</taxon>
    </lineage>
</organism>
<keyword evidence="1" id="KW-0732">Signal</keyword>
<evidence type="ECO:0000313" key="2">
    <source>
        <dbReference type="EMBL" id="RED54906.1"/>
    </source>
</evidence>
<gene>
    <name evidence="2" type="ORF">DFP98_14651</name>
</gene>